<dbReference type="Pfam" id="PF13637">
    <property type="entry name" value="Ank_4"/>
    <property type="match status" value="1"/>
</dbReference>
<dbReference type="InterPro" id="IPR050663">
    <property type="entry name" value="Ankyrin-SOCS_Box"/>
</dbReference>
<dbReference type="EMBL" id="AMQN01019046">
    <property type="status" value="NOT_ANNOTATED_CDS"/>
    <property type="molecule type" value="Genomic_DNA"/>
</dbReference>
<proteinExistence type="predicted"/>
<protein>
    <submittedName>
        <fullName evidence="4 5">Uncharacterized protein</fullName>
    </submittedName>
</protein>
<accession>R7V4D4</accession>
<feature type="non-terminal residue" evidence="4">
    <location>
        <position position="166"/>
    </location>
</feature>
<dbReference type="Pfam" id="PF12796">
    <property type="entry name" value="Ank_2"/>
    <property type="match status" value="1"/>
</dbReference>
<dbReference type="OMA" id="CDATHRT"/>
<reference evidence="6" key="1">
    <citation type="submission" date="2012-12" db="EMBL/GenBank/DDBJ databases">
        <authorList>
            <person name="Hellsten U."/>
            <person name="Grimwood J."/>
            <person name="Chapman J.A."/>
            <person name="Shapiro H."/>
            <person name="Aerts A."/>
            <person name="Otillar R.P."/>
            <person name="Terry A.Y."/>
            <person name="Boore J.L."/>
            <person name="Simakov O."/>
            <person name="Marletaz F."/>
            <person name="Cho S.-J."/>
            <person name="Edsinger-Gonzales E."/>
            <person name="Havlak P."/>
            <person name="Kuo D.-H."/>
            <person name="Larsson T."/>
            <person name="Lv J."/>
            <person name="Arendt D."/>
            <person name="Savage R."/>
            <person name="Osoegawa K."/>
            <person name="de Jong P."/>
            <person name="Lindberg D.R."/>
            <person name="Seaver E.C."/>
            <person name="Weisblat D.A."/>
            <person name="Putnam N.H."/>
            <person name="Grigoriev I.V."/>
            <person name="Rokhsar D.S."/>
        </authorList>
    </citation>
    <scope>NUCLEOTIDE SEQUENCE</scope>
    <source>
        <strain evidence="6">I ESC-2004</strain>
    </source>
</reference>
<dbReference type="Proteomes" id="UP000014760">
    <property type="component" value="Unassembled WGS sequence"/>
</dbReference>
<dbReference type="EMBL" id="KB295226">
    <property type="protein sequence ID" value="ELU13439.1"/>
    <property type="molecule type" value="Genomic_DNA"/>
</dbReference>
<dbReference type="GO" id="GO:0045944">
    <property type="term" value="P:positive regulation of transcription by RNA polymerase II"/>
    <property type="evidence" value="ECO:0007669"/>
    <property type="project" value="TreeGrafter"/>
</dbReference>
<name>R7V4D4_CAPTE</name>
<dbReference type="InterPro" id="IPR036770">
    <property type="entry name" value="Ankyrin_rpt-contain_sf"/>
</dbReference>
<feature type="repeat" description="ANK" evidence="3">
    <location>
        <begin position="51"/>
        <end position="88"/>
    </location>
</feature>
<reference evidence="4 6" key="2">
    <citation type="journal article" date="2013" name="Nature">
        <title>Insights into bilaterian evolution from three spiralian genomes.</title>
        <authorList>
            <person name="Simakov O."/>
            <person name="Marletaz F."/>
            <person name="Cho S.J."/>
            <person name="Edsinger-Gonzales E."/>
            <person name="Havlak P."/>
            <person name="Hellsten U."/>
            <person name="Kuo D.H."/>
            <person name="Larsson T."/>
            <person name="Lv J."/>
            <person name="Arendt D."/>
            <person name="Savage R."/>
            <person name="Osoegawa K."/>
            <person name="de Jong P."/>
            <person name="Grimwood J."/>
            <person name="Chapman J.A."/>
            <person name="Shapiro H."/>
            <person name="Aerts A."/>
            <person name="Otillar R.P."/>
            <person name="Terry A.Y."/>
            <person name="Boore J.L."/>
            <person name="Grigoriev I.V."/>
            <person name="Lindberg D.R."/>
            <person name="Seaver E.C."/>
            <person name="Weisblat D.A."/>
            <person name="Putnam N.H."/>
            <person name="Rokhsar D.S."/>
        </authorList>
    </citation>
    <scope>NUCLEOTIDE SEQUENCE</scope>
    <source>
        <strain evidence="4 6">I ESC-2004</strain>
    </source>
</reference>
<keyword evidence="1" id="KW-0677">Repeat</keyword>
<dbReference type="AlphaFoldDB" id="R7V4D4"/>
<dbReference type="STRING" id="283909.R7V4D4"/>
<dbReference type="OrthoDB" id="19174at2759"/>
<evidence type="ECO:0000313" key="6">
    <source>
        <dbReference type="Proteomes" id="UP000014760"/>
    </source>
</evidence>
<gene>
    <name evidence="4" type="ORF">CAPTEDRAFT_98474</name>
</gene>
<dbReference type="EnsemblMetazoa" id="CapteT98474">
    <property type="protein sequence ID" value="CapteP98474"/>
    <property type="gene ID" value="CapteG98474"/>
</dbReference>
<dbReference type="PROSITE" id="PS50088">
    <property type="entry name" value="ANK_REPEAT"/>
    <property type="match status" value="4"/>
</dbReference>
<dbReference type="PRINTS" id="PR01415">
    <property type="entry name" value="ANKYRIN"/>
</dbReference>
<evidence type="ECO:0000256" key="2">
    <source>
        <dbReference type="ARBA" id="ARBA00023043"/>
    </source>
</evidence>
<dbReference type="HOGENOM" id="CLU_000134_18_9_1"/>
<evidence type="ECO:0000256" key="3">
    <source>
        <dbReference type="PROSITE-ProRule" id="PRU00023"/>
    </source>
</evidence>
<dbReference type="InterPro" id="IPR002110">
    <property type="entry name" value="Ankyrin_rpt"/>
</dbReference>
<evidence type="ECO:0000313" key="4">
    <source>
        <dbReference type="EMBL" id="ELU13439.1"/>
    </source>
</evidence>
<dbReference type="SUPFAM" id="SSF48403">
    <property type="entry name" value="Ankyrin repeat"/>
    <property type="match status" value="1"/>
</dbReference>
<dbReference type="PANTHER" id="PTHR24193">
    <property type="entry name" value="ANKYRIN REPEAT PROTEIN"/>
    <property type="match status" value="1"/>
</dbReference>
<dbReference type="SMART" id="SM00248">
    <property type="entry name" value="ANK"/>
    <property type="match status" value="4"/>
</dbReference>
<feature type="repeat" description="ANK" evidence="3">
    <location>
        <begin position="89"/>
        <end position="121"/>
    </location>
</feature>
<dbReference type="GO" id="GO:0005634">
    <property type="term" value="C:nucleus"/>
    <property type="evidence" value="ECO:0007669"/>
    <property type="project" value="TreeGrafter"/>
</dbReference>
<evidence type="ECO:0000256" key="1">
    <source>
        <dbReference type="ARBA" id="ARBA00022737"/>
    </source>
</evidence>
<feature type="repeat" description="ANK" evidence="3">
    <location>
        <begin position="122"/>
        <end position="154"/>
    </location>
</feature>
<keyword evidence="2 3" id="KW-0040">ANK repeat</keyword>
<dbReference type="PROSITE" id="PS50297">
    <property type="entry name" value="ANK_REP_REGION"/>
    <property type="match status" value="4"/>
</dbReference>
<dbReference type="GO" id="GO:0000976">
    <property type="term" value="F:transcription cis-regulatory region binding"/>
    <property type="evidence" value="ECO:0007669"/>
    <property type="project" value="TreeGrafter"/>
</dbReference>
<sequence>MIDLLIDYGADVNCAAQDGDTYLHTVCYLNNVRVVKLLLNKGVEIDARDILGRTPLYIAICYSTNETTLKMIVEVLVTNGANVDTSDYDGNTPLHRASIRKHLSIVNYLLENGADPNAMNNEGNTPYHYAIWNEQKHLADLLLKYGADVHMRNNHCESAVSMRSTW</sequence>
<feature type="repeat" description="ANK" evidence="3">
    <location>
        <begin position="18"/>
        <end position="50"/>
    </location>
</feature>
<organism evidence="4">
    <name type="scientific">Capitella teleta</name>
    <name type="common">Polychaete worm</name>
    <dbReference type="NCBI Taxonomy" id="283909"/>
    <lineage>
        <taxon>Eukaryota</taxon>
        <taxon>Metazoa</taxon>
        <taxon>Spiralia</taxon>
        <taxon>Lophotrochozoa</taxon>
        <taxon>Annelida</taxon>
        <taxon>Polychaeta</taxon>
        <taxon>Sedentaria</taxon>
        <taxon>Scolecida</taxon>
        <taxon>Capitellidae</taxon>
        <taxon>Capitella</taxon>
    </lineage>
</organism>
<dbReference type="Gene3D" id="1.25.40.20">
    <property type="entry name" value="Ankyrin repeat-containing domain"/>
    <property type="match status" value="3"/>
</dbReference>
<reference evidence="5" key="3">
    <citation type="submission" date="2015-06" db="UniProtKB">
        <authorList>
            <consortium name="EnsemblMetazoa"/>
        </authorList>
    </citation>
    <scope>IDENTIFICATION</scope>
</reference>
<keyword evidence="6" id="KW-1185">Reference proteome</keyword>
<evidence type="ECO:0000313" key="5">
    <source>
        <dbReference type="EnsemblMetazoa" id="CapteP98474"/>
    </source>
</evidence>
<dbReference type="PANTHER" id="PTHR24193:SF121">
    <property type="entry name" value="ADA2A-CONTAINING COMPLEX COMPONENT 3, ISOFORM D"/>
    <property type="match status" value="1"/>
</dbReference>